<feature type="non-terminal residue" evidence="2">
    <location>
        <position position="1"/>
    </location>
</feature>
<proteinExistence type="predicted"/>
<feature type="compositionally biased region" description="Basic and acidic residues" evidence="1">
    <location>
        <begin position="149"/>
        <end position="165"/>
    </location>
</feature>
<feature type="compositionally biased region" description="Basic and acidic residues" evidence="1">
    <location>
        <begin position="88"/>
        <end position="99"/>
    </location>
</feature>
<dbReference type="AlphaFoldDB" id="A0ABD3WBM0"/>
<organism evidence="2 3">
    <name type="scientific">Sinanodonta woodiana</name>
    <name type="common">Chinese pond mussel</name>
    <name type="synonym">Anodonta woodiana</name>
    <dbReference type="NCBI Taxonomy" id="1069815"/>
    <lineage>
        <taxon>Eukaryota</taxon>
        <taxon>Metazoa</taxon>
        <taxon>Spiralia</taxon>
        <taxon>Lophotrochozoa</taxon>
        <taxon>Mollusca</taxon>
        <taxon>Bivalvia</taxon>
        <taxon>Autobranchia</taxon>
        <taxon>Heteroconchia</taxon>
        <taxon>Palaeoheterodonta</taxon>
        <taxon>Unionida</taxon>
        <taxon>Unionoidea</taxon>
        <taxon>Unionidae</taxon>
        <taxon>Unioninae</taxon>
        <taxon>Sinanodonta</taxon>
    </lineage>
</organism>
<feature type="region of interest" description="Disordered" evidence="1">
    <location>
        <begin position="353"/>
        <end position="417"/>
    </location>
</feature>
<evidence type="ECO:0000313" key="3">
    <source>
        <dbReference type="Proteomes" id="UP001634394"/>
    </source>
</evidence>
<reference evidence="2 3" key="1">
    <citation type="submission" date="2024-11" db="EMBL/GenBank/DDBJ databases">
        <title>Chromosome-level genome assembly of the freshwater bivalve Anodonta woodiana.</title>
        <authorList>
            <person name="Chen X."/>
        </authorList>
    </citation>
    <scope>NUCLEOTIDE SEQUENCE [LARGE SCALE GENOMIC DNA]</scope>
    <source>
        <strain evidence="2">MN2024</strain>
        <tissue evidence="2">Gills</tissue>
    </source>
</reference>
<feature type="compositionally biased region" description="Low complexity" evidence="1">
    <location>
        <begin position="1"/>
        <end position="17"/>
    </location>
</feature>
<accession>A0ABD3WBM0</accession>
<evidence type="ECO:0008006" key="4">
    <source>
        <dbReference type="Google" id="ProtNLM"/>
    </source>
</evidence>
<evidence type="ECO:0000256" key="1">
    <source>
        <dbReference type="SAM" id="MobiDB-lite"/>
    </source>
</evidence>
<feature type="compositionally biased region" description="Polar residues" evidence="1">
    <location>
        <begin position="379"/>
        <end position="409"/>
    </location>
</feature>
<sequence length="417" mass="45833">RADSSGQLSQSSVSSSDSESDHNIVPFIDDHLSGPMLRQEPEDFISYVTLDNDSTDSSSRESSVPPLSQTILTSVTSPPSRPFPTPRTHSDIKSQDRIIRQPPKVPPRPALRTQSTKINEPLIRLDLFESESNPSLAGETDNSKNIVGFRERPAPSYKNETDRQSIKRTPAVKYSGHNRPSLRKGQSSETSEQKLDAMQFGNPNLKGFDPLIDNTERNLQSEQVSSPFTESLMKSWDLMSLTSGVEGNVSSLPNIYQTMPQPSQPAVQNSSGYFSAQSVGCPSLPDLKPNVPLVVLHRPKSEIFTHHVKSNPDLLTDMQTTTLVDSSDMILQPQNTSSKNEKLDPFADLVDLKKSPSISKPKQGSSSSLSSVKGQSQQTPFSTPEQQTPNSRPEKLTTVSGSTSVQTPVKINWETFD</sequence>
<dbReference type="EMBL" id="JBJQND010000007">
    <property type="protein sequence ID" value="KAL3871311.1"/>
    <property type="molecule type" value="Genomic_DNA"/>
</dbReference>
<keyword evidence="3" id="KW-1185">Reference proteome</keyword>
<gene>
    <name evidence="2" type="ORF">ACJMK2_039318</name>
</gene>
<feature type="region of interest" description="Disordered" evidence="1">
    <location>
        <begin position="132"/>
        <end position="194"/>
    </location>
</feature>
<dbReference type="Proteomes" id="UP001634394">
    <property type="component" value="Unassembled WGS sequence"/>
</dbReference>
<feature type="region of interest" description="Disordered" evidence="1">
    <location>
        <begin position="1"/>
        <end position="117"/>
    </location>
</feature>
<comment type="caution">
    <text evidence="2">The sequence shown here is derived from an EMBL/GenBank/DDBJ whole genome shotgun (WGS) entry which is preliminary data.</text>
</comment>
<name>A0ABD3WBM0_SINWO</name>
<evidence type="ECO:0000313" key="2">
    <source>
        <dbReference type="EMBL" id="KAL3871311.1"/>
    </source>
</evidence>
<feature type="compositionally biased region" description="Low complexity" evidence="1">
    <location>
        <begin position="355"/>
        <end position="378"/>
    </location>
</feature>
<feature type="compositionally biased region" description="Low complexity" evidence="1">
    <location>
        <begin position="51"/>
        <end position="63"/>
    </location>
</feature>
<protein>
    <recommendedName>
        <fullName evidence="4">AF4/FMR2 family member 2</fullName>
    </recommendedName>
</protein>